<dbReference type="Pfam" id="PF01565">
    <property type="entry name" value="FAD_binding_4"/>
    <property type="match status" value="1"/>
</dbReference>
<dbReference type="InterPro" id="IPR011601">
    <property type="entry name" value="MurB_C"/>
</dbReference>
<evidence type="ECO:0000256" key="8">
    <source>
        <dbReference type="ARBA" id="ARBA00022827"/>
    </source>
</evidence>
<dbReference type="PROSITE" id="PS51387">
    <property type="entry name" value="FAD_PCMH"/>
    <property type="match status" value="1"/>
</dbReference>
<dbReference type="PANTHER" id="PTHR21071">
    <property type="entry name" value="UDP-N-ACETYLENOLPYRUVOYLGLUCOSAMINE REDUCTASE"/>
    <property type="match status" value="1"/>
</dbReference>
<dbReference type="Gene3D" id="3.30.465.10">
    <property type="match status" value="1"/>
</dbReference>
<dbReference type="InterPro" id="IPR036635">
    <property type="entry name" value="MurB_C_sf"/>
</dbReference>
<keyword evidence="10 16" id="KW-0133">Cell shape</keyword>
<dbReference type="UniPathway" id="UPA00219"/>
<dbReference type="InterPro" id="IPR036318">
    <property type="entry name" value="FAD-bd_PCMH-like_sf"/>
</dbReference>
<comment type="subcellular location">
    <subcellularLocation>
        <location evidence="3 16">Cytoplasm</location>
    </subcellularLocation>
</comment>
<keyword evidence="9 16" id="KW-0521">NADP</keyword>
<comment type="function">
    <text evidence="2 16">Cell wall formation.</text>
</comment>
<dbReference type="Gene3D" id="3.30.43.10">
    <property type="entry name" value="Uridine Diphospho-n-acetylenolpyruvylglucosamine Reductase, domain 2"/>
    <property type="match status" value="1"/>
</dbReference>
<sequence>MSLYNELCTQINGRWRKNVPMKNYTTMRVGGPADLLISPESIEEVSMLISWLTKNSVYHLVLGAGSNLIVRDGGIRGVVISTRDSFNYFRIHEHTIVTGAGTSIATLSAVALRAELSGLEFAGGIPGTIGGAVKINAGAFDCSISDVLQEVKIVDRMGIIRTKKKEELSNRYRESCINESDMIVEAELTLIPEKKEEINKKVLLFTNWRKSHQPMKLASAGCVFKNPHGMHAGKLIDDLGLKGLRYGDAAVSDVHANFIVNHGSAKASDILMLMDKVREKVMNETGIDLIPEVIVVGEDTNA</sequence>
<dbReference type="GO" id="GO:0051301">
    <property type="term" value="P:cell division"/>
    <property type="evidence" value="ECO:0007669"/>
    <property type="project" value="UniProtKB-KW"/>
</dbReference>
<comment type="cofactor">
    <cofactor evidence="1 16">
        <name>FAD</name>
        <dbReference type="ChEBI" id="CHEBI:57692"/>
    </cofactor>
</comment>
<dbReference type="HAMAP" id="MF_00037">
    <property type="entry name" value="MurB"/>
    <property type="match status" value="1"/>
</dbReference>
<evidence type="ECO:0000256" key="11">
    <source>
        <dbReference type="ARBA" id="ARBA00022984"/>
    </source>
</evidence>
<evidence type="ECO:0000256" key="14">
    <source>
        <dbReference type="ARBA" id="ARBA00023316"/>
    </source>
</evidence>
<dbReference type="PANTHER" id="PTHR21071:SF4">
    <property type="entry name" value="UDP-N-ACETYLENOLPYRUVOYLGLUCOSAMINE REDUCTASE"/>
    <property type="match status" value="1"/>
</dbReference>
<evidence type="ECO:0000256" key="10">
    <source>
        <dbReference type="ARBA" id="ARBA00022960"/>
    </source>
</evidence>
<keyword evidence="8 16" id="KW-0274">FAD</keyword>
<evidence type="ECO:0000256" key="1">
    <source>
        <dbReference type="ARBA" id="ARBA00001974"/>
    </source>
</evidence>
<name>A0A1F7RWW5_9BACT</name>
<keyword evidence="12 16" id="KW-0560">Oxidoreductase</keyword>
<evidence type="ECO:0000256" key="7">
    <source>
        <dbReference type="ARBA" id="ARBA00022630"/>
    </source>
</evidence>
<evidence type="ECO:0000256" key="6">
    <source>
        <dbReference type="ARBA" id="ARBA00022618"/>
    </source>
</evidence>
<dbReference type="Pfam" id="PF02873">
    <property type="entry name" value="MurB_C"/>
    <property type="match status" value="1"/>
</dbReference>
<dbReference type="GO" id="GO:0005829">
    <property type="term" value="C:cytosol"/>
    <property type="evidence" value="ECO:0007669"/>
    <property type="project" value="TreeGrafter"/>
</dbReference>
<feature type="active site" evidence="16">
    <location>
        <position position="173"/>
    </location>
</feature>
<evidence type="ECO:0000256" key="13">
    <source>
        <dbReference type="ARBA" id="ARBA00023306"/>
    </source>
</evidence>
<dbReference type="EMBL" id="MGDD01000181">
    <property type="protein sequence ID" value="OGL45347.1"/>
    <property type="molecule type" value="Genomic_DNA"/>
</dbReference>
<comment type="caution">
    <text evidence="18">The sequence shown here is derived from an EMBL/GenBank/DDBJ whole genome shotgun (WGS) entry which is preliminary data.</text>
</comment>
<dbReference type="InterPro" id="IPR016167">
    <property type="entry name" value="FAD-bd_PCMH_sub1"/>
</dbReference>
<dbReference type="InterPro" id="IPR016169">
    <property type="entry name" value="FAD-bd_PCMH_sub2"/>
</dbReference>
<accession>A0A1F7RWW5</accession>
<evidence type="ECO:0000313" key="19">
    <source>
        <dbReference type="Proteomes" id="UP000179266"/>
    </source>
</evidence>
<organism evidence="18 19">
    <name type="scientific">Candidatus Schekmanbacteria bacterium RBG_13_48_7</name>
    <dbReference type="NCBI Taxonomy" id="1817878"/>
    <lineage>
        <taxon>Bacteria</taxon>
        <taxon>Candidatus Schekmaniibacteriota</taxon>
    </lineage>
</organism>
<feature type="active site" description="Proton donor" evidence="16">
    <location>
        <position position="222"/>
    </location>
</feature>
<evidence type="ECO:0000256" key="9">
    <source>
        <dbReference type="ARBA" id="ARBA00022857"/>
    </source>
</evidence>
<keyword evidence="13 16" id="KW-0131">Cell cycle</keyword>
<dbReference type="AlphaFoldDB" id="A0A1F7RWW5"/>
<protein>
    <recommendedName>
        <fullName evidence="16">UDP-N-acetylenolpyruvoylglucosamine reductase</fullName>
        <ecNumber evidence="16">1.3.1.98</ecNumber>
    </recommendedName>
    <alternativeName>
        <fullName evidence="16">UDP-N-acetylmuramate dehydrogenase</fullName>
    </alternativeName>
</protein>
<dbReference type="Proteomes" id="UP000179266">
    <property type="component" value="Unassembled WGS sequence"/>
</dbReference>
<dbReference type="SUPFAM" id="SSF56194">
    <property type="entry name" value="Uridine diphospho-N-Acetylenolpyruvylglucosamine reductase, MurB, C-terminal domain"/>
    <property type="match status" value="1"/>
</dbReference>
<dbReference type="GO" id="GO:0008762">
    <property type="term" value="F:UDP-N-acetylmuramate dehydrogenase activity"/>
    <property type="evidence" value="ECO:0007669"/>
    <property type="project" value="UniProtKB-UniRule"/>
</dbReference>
<dbReference type="GO" id="GO:0009252">
    <property type="term" value="P:peptidoglycan biosynthetic process"/>
    <property type="evidence" value="ECO:0007669"/>
    <property type="project" value="UniProtKB-UniRule"/>
</dbReference>
<comment type="catalytic activity">
    <reaction evidence="15 16">
        <text>UDP-N-acetyl-alpha-D-muramate + NADP(+) = UDP-N-acetyl-3-O-(1-carboxyvinyl)-alpha-D-glucosamine + NADPH + H(+)</text>
        <dbReference type="Rhea" id="RHEA:12248"/>
        <dbReference type="ChEBI" id="CHEBI:15378"/>
        <dbReference type="ChEBI" id="CHEBI:57783"/>
        <dbReference type="ChEBI" id="CHEBI:58349"/>
        <dbReference type="ChEBI" id="CHEBI:68483"/>
        <dbReference type="ChEBI" id="CHEBI:70757"/>
        <dbReference type="EC" id="1.3.1.98"/>
    </reaction>
</comment>
<feature type="domain" description="FAD-binding PCMH-type" evidence="17">
    <location>
        <begin position="28"/>
        <end position="193"/>
    </location>
</feature>
<gene>
    <name evidence="16" type="primary">murB</name>
    <name evidence="18" type="ORF">A2161_12915</name>
</gene>
<evidence type="ECO:0000256" key="15">
    <source>
        <dbReference type="ARBA" id="ARBA00048914"/>
    </source>
</evidence>
<dbReference type="GO" id="GO:0071555">
    <property type="term" value="P:cell wall organization"/>
    <property type="evidence" value="ECO:0007669"/>
    <property type="project" value="UniProtKB-KW"/>
</dbReference>
<dbReference type="Gene3D" id="3.90.78.10">
    <property type="entry name" value="UDP-N-acetylenolpyruvoylglucosamine reductase, C-terminal domain"/>
    <property type="match status" value="1"/>
</dbReference>
<dbReference type="EC" id="1.3.1.98" evidence="16"/>
<comment type="similarity">
    <text evidence="16">Belongs to the MurB family.</text>
</comment>
<dbReference type="NCBIfam" id="TIGR00179">
    <property type="entry name" value="murB"/>
    <property type="match status" value="1"/>
</dbReference>
<evidence type="ECO:0000256" key="3">
    <source>
        <dbReference type="ARBA" id="ARBA00004496"/>
    </source>
</evidence>
<dbReference type="GO" id="GO:0008360">
    <property type="term" value="P:regulation of cell shape"/>
    <property type="evidence" value="ECO:0007669"/>
    <property type="project" value="UniProtKB-KW"/>
</dbReference>
<comment type="pathway">
    <text evidence="4 16">Cell wall biogenesis; peptidoglycan biosynthesis.</text>
</comment>
<dbReference type="InterPro" id="IPR006094">
    <property type="entry name" value="Oxid_FAD_bind_N"/>
</dbReference>
<dbReference type="InterPro" id="IPR016166">
    <property type="entry name" value="FAD-bd_PCMH"/>
</dbReference>
<dbReference type="NCBIfam" id="NF010480">
    <property type="entry name" value="PRK13905.1"/>
    <property type="match status" value="1"/>
</dbReference>
<evidence type="ECO:0000256" key="5">
    <source>
        <dbReference type="ARBA" id="ARBA00022490"/>
    </source>
</evidence>
<evidence type="ECO:0000256" key="2">
    <source>
        <dbReference type="ARBA" id="ARBA00003921"/>
    </source>
</evidence>
<reference evidence="18 19" key="1">
    <citation type="journal article" date="2016" name="Nat. Commun.">
        <title>Thousands of microbial genomes shed light on interconnected biogeochemical processes in an aquifer system.</title>
        <authorList>
            <person name="Anantharaman K."/>
            <person name="Brown C.T."/>
            <person name="Hug L.A."/>
            <person name="Sharon I."/>
            <person name="Castelle C.J."/>
            <person name="Probst A.J."/>
            <person name="Thomas B.C."/>
            <person name="Singh A."/>
            <person name="Wilkins M.J."/>
            <person name="Karaoz U."/>
            <person name="Brodie E.L."/>
            <person name="Williams K.H."/>
            <person name="Hubbard S.S."/>
            <person name="Banfield J.F."/>
        </authorList>
    </citation>
    <scope>NUCLEOTIDE SEQUENCE [LARGE SCALE GENOMIC DNA]</scope>
</reference>
<dbReference type="GO" id="GO:0071949">
    <property type="term" value="F:FAD binding"/>
    <property type="evidence" value="ECO:0007669"/>
    <property type="project" value="InterPro"/>
</dbReference>
<keyword evidence="7 16" id="KW-0285">Flavoprotein</keyword>
<keyword evidence="11 16" id="KW-0573">Peptidoglycan synthesis</keyword>
<proteinExistence type="inferred from homology"/>
<dbReference type="InterPro" id="IPR003170">
    <property type="entry name" value="MurB"/>
</dbReference>
<evidence type="ECO:0000256" key="16">
    <source>
        <dbReference type="HAMAP-Rule" id="MF_00037"/>
    </source>
</evidence>
<keyword evidence="5 16" id="KW-0963">Cytoplasm</keyword>
<feature type="active site" evidence="16">
    <location>
        <position position="292"/>
    </location>
</feature>
<keyword evidence="14 16" id="KW-0961">Cell wall biogenesis/degradation</keyword>
<evidence type="ECO:0000259" key="17">
    <source>
        <dbReference type="PROSITE" id="PS51387"/>
    </source>
</evidence>
<dbReference type="SUPFAM" id="SSF56176">
    <property type="entry name" value="FAD-binding/transporter-associated domain-like"/>
    <property type="match status" value="1"/>
</dbReference>
<evidence type="ECO:0000313" key="18">
    <source>
        <dbReference type="EMBL" id="OGL45347.1"/>
    </source>
</evidence>
<keyword evidence="6 16" id="KW-0132">Cell division</keyword>
<evidence type="ECO:0000256" key="12">
    <source>
        <dbReference type="ARBA" id="ARBA00023002"/>
    </source>
</evidence>
<evidence type="ECO:0000256" key="4">
    <source>
        <dbReference type="ARBA" id="ARBA00004752"/>
    </source>
</evidence>